<evidence type="ECO:0000259" key="14">
    <source>
        <dbReference type="PROSITE" id="PS50011"/>
    </source>
</evidence>
<dbReference type="PROSITE" id="PS50011">
    <property type="entry name" value="PROTEIN_KINASE_DOM"/>
    <property type="match status" value="1"/>
</dbReference>
<keyword evidence="10" id="KW-0472">Membrane</keyword>
<keyword evidence="2 13" id="KW-0723">Serine/threonine-protein kinase</keyword>
<dbReference type="GO" id="GO:0005524">
    <property type="term" value="F:ATP binding"/>
    <property type="evidence" value="ECO:0007669"/>
    <property type="project" value="UniProtKB-UniRule"/>
</dbReference>
<dbReference type="GO" id="GO:0004674">
    <property type="term" value="F:protein serine/threonine kinase activity"/>
    <property type="evidence" value="ECO:0007669"/>
    <property type="project" value="UniProtKB-KW"/>
</dbReference>
<dbReference type="PANTHER" id="PTHR48006">
    <property type="entry name" value="LEUCINE-RICH REPEAT-CONTAINING PROTEIN DDB_G0281931-RELATED"/>
    <property type="match status" value="1"/>
</dbReference>
<evidence type="ECO:0000256" key="5">
    <source>
        <dbReference type="ARBA" id="ARBA00022692"/>
    </source>
</evidence>
<feature type="domain" description="Protein kinase" evidence="14">
    <location>
        <begin position="35"/>
        <end position="312"/>
    </location>
</feature>
<dbReference type="InterPro" id="IPR000719">
    <property type="entry name" value="Prot_kinase_dom"/>
</dbReference>
<dbReference type="SMART" id="SM00220">
    <property type="entry name" value="S_TKc"/>
    <property type="match status" value="1"/>
</dbReference>
<dbReference type="InterPro" id="IPR001245">
    <property type="entry name" value="Ser-Thr/Tyr_kinase_cat_dom"/>
</dbReference>
<accession>A0A8J4QPT8</accession>
<evidence type="ECO:0000256" key="9">
    <source>
        <dbReference type="ARBA" id="ARBA00022989"/>
    </source>
</evidence>
<dbReference type="InterPro" id="IPR011009">
    <property type="entry name" value="Kinase-like_dom_sf"/>
</dbReference>
<evidence type="ECO:0000256" key="4">
    <source>
        <dbReference type="ARBA" id="ARBA00022679"/>
    </source>
</evidence>
<dbReference type="InterPro" id="IPR051824">
    <property type="entry name" value="LRR_Rcpt-Like_S/T_Kinase"/>
</dbReference>
<dbReference type="PROSITE" id="PS00107">
    <property type="entry name" value="PROTEIN_KINASE_ATP"/>
    <property type="match status" value="1"/>
</dbReference>
<evidence type="ECO:0000313" key="16">
    <source>
        <dbReference type="Proteomes" id="UP000737018"/>
    </source>
</evidence>
<evidence type="ECO:0000256" key="11">
    <source>
        <dbReference type="ARBA" id="ARBA00023170"/>
    </source>
</evidence>
<evidence type="ECO:0000256" key="7">
    <source>
        <dbReference type="ARBA" id="ARBA00022777"/>
    </source>
</evidence>
<dbReference type="EMBL" id="JRKL02005432">
    <property type="protein sequence ID" value="KAF3950479.1"/>
    <property type="molecule type" value="Genomic_DNA"/>
</dbReference>
<evidence type="ECO:0000256" key="8">
    <source>
        <dbReference type="ARBA" id="ARBA00022840"/>
    </source>
</evidence>
<evidence type="ECO:0000313" key="15">
    <source>
        <dbReference type="EMBL" id="KAF3950479.1"/>
    </source>
</evidence>
<dbReference type="InterPro" id="IPR017441">
    <property type="entry name" value="Protein_kinase_ATP_BS"/>
</dbReference>
<evidence type="ECO:0000256" key="13">
    <source>
        <dbReference type="RuleBase" id="RU000304"/>
    </source>
</evidence>
<keyword evidence="16" id="KW-1185">Reference proteome</keyword>
<dbReference type="OrthoDB" id="4062651at2759"/>
<keyword evidence="11" id="KW-0675">Receptor</keyword>
<dbReference type="PANTHER" id="PTHR48006:SF96">
    <property type="entry name" value="PROTEIN KINASE DOMAIN-CONTAINING PROTEIN"/>
    <property type="match status" value="1"/>
</dbReference>
<dbReference type="PROSITE" id="PS00108">
    <property type="entry name" value="PROTEIN_KINASE_ST"/>
    <property type="match status" value="1"/>
</dbReference>
<keyword evidence="7" id="KW-0418">Kinase</keyword>
<organism evidence="15 16">
    <name type="scientific">Castanea mollissima</name>
    <name type="common">Chinese chestnut</name>
    <dbReference type="NCBI Taxonomy" id="60419"/>
    <lineage>
        <taxon>Eukaryota</taxon>
        <taxon>Viridiplantae</taxon>
        <taxon>Streptophyta</taxon>
        <taxon>Embryophyta</taxon>
        <taxon>Tracheophyta</taxon>
        <taxon>Spermatophyta</taxon>
        <taxon>Magnoliopsida</taxon>
        <taxon>eudicotyledons</taxon>
        <taxon>Gunneridae</taxon>
        <taxon>Pentapetalae</taxon>
        <taxon>rosids</taxon>
        <taxon>fabids</taxon>
        <taxon>Fagales</taxon>
        <taxon>Fagaceae</taxon>
        <taxon>Castanea</taxon>
    </lineage>
</organism>
<dbReference type="CDD" id="cd14066">
    <property type="entry name" value="STKc_IRAK"/>
    <property type="match status" value="1"/>
</dbReference>
<comment type="caution">
    <text evidence="15">The sequence shown here is derived from an EMBL/GenBank/DDBJ whole genome shotgun (WGS) entry which is preliminary data.</text>
</comment>
<keyword evidence="4" id="KW-0808">Transferase</keyword>
<proteinExistence type="inferred from homology"/>
<keyword evidence="9" id="KW-1133">Transmembrane helix</keyword>
<dbReference type="Gene3D" id="1.10.510.10">
    <property type="entry name" value="Transferase(Phosphotransferase) domain 1"/>
    <property type="match status" value="1"/>
</dbReference>
<protein>
    <recommendedName>
        <fullName evidence="14">Protein kinase domain-containing protein</fullName>
    </recommendedName>
</protein>
<name>A0A8J4QPT8_9ROSI</name>
<evidence type="ECO:0000256" key="6">
    <source>
        <dbReference type="ARBA" id="ARBA00022741"/>
    </source>
</evidence>
<dbReference type="AlphaFoldDB" id="A0A8J4QPT8"/>
<evidence type="ECO:0000256" key="1">
    <source>
        <dbReference type="ARBA" id="ARBA00004479"/>
    </source>
</evidence>
<comment type="similarity">
    <text evidence="13">Belongs to the protein kinase superfamily.</text>
</comment>
<dbReference type="Gene3D" id="3.30.200.20">
    <property type="entry name" value="Phosphorylase Kinase, domain 1"/>
    <property type="match status" value="1"/>
</dbReference>
<dbReference type="SUPFAM" id="SSF56112">
    <property type="entry name" value="Protein kinase-like (PK-like)"/>
    <property type="match status" value="1"/>
</dbReference>
<dbReference type="GO" id="GO:0016020">
    <property type="term" value="C:membrane"/>
    <property type="evidence" value="ECO:0007669"/>
    <property type="project" value="UniProtKB-SubCell"/>
</dbReference>
<evidence type="ECO:0000256" key="10">
    <source>
        <dbReference type="ARBA" id="ARBA00023136"/>
    </source>
</evidence>
<reference evidence="15" key="1">
    <citation type="submission" date="2020-03" db="EMBL/GenBank/DDBJ databases">
        <title>Castanea mollissima Vanexum genome sequencing.</title>
        <authorList>
            <person name="Staton M."/>
        </authorList>
    </citation>
    <scope>NUCLEOTIDE SEQUENCE</scope>
    <source>
        <tissue evidence="15">Leaf</tissue>
    </source>
</reference>
<dbReference type="Pfam" id="PF07714">
    <property type="entry name" value="PK_Tyr_Ser-Thr"/>
    <property type="match status" value="1"/>
</dbReference>
<dbReference type="InterPro" id="IPR008271">
    <property type="entry name" value="Ser/Thr_kinase_AS"/>
</dbReference>
<keyword evidence="3" id="KW-0597">Phosphoprotein</keyword>
<evidence type="ECO:0000256" key="12">
    <source>
        <dbReference type="PROSITE-ProRule" id="PRU10141"/>
    </source>
</evidence>
<comment type="subcellular location">
    <subcellularLocation>
        <location evidence="1">Membrane</location>
        <topology evidence="1">Single-pass type I membrane protein</topology>
    </subcellularLocation>
</comment>
<gene>
    <name evidence="15" type="ORF">CMV_023773</name>
</gene>
<keyword evidence="8 12" id="KW-0067">ATP-binding</keyword>
<keyword evidence="5" id="KW-0812">Transmembrane</keyword>
<keyword evidence="6 12" id="KW-0547">Nucleotide-binding</keyword>
<sequence length="368" mass="41504">MVENVVIFLPSKDDMSIKSISIEPFTLEYIETITKKYKTLIGEGGFGSVYRGTILDGQEVAVKVRSAMSTQGTREFENELNLLSEIRHENLVPLLGYCSEKDQQILVYPFMSNGSLQDRLYGEPAKRKFLDWPTRLSIALGAARGLTYLYTFPGRNIIHWDVKSSNILLDHSMCAKDADFGFSKYAPQEGDSNASLEVRGTVGYLDPEYYTTQQLSAKSDVFSFGVVLLEIVSGREPLNILRPRNEWSLVEWAKSYFRESRIDEIVDPGIKGGYHAEAMWRVMEVALSCIESYAAYRPCMIDIIRELEDALIIENNASEYMKSIDSLTTSNSNRFSLVLDKRILIPPISTPTETSPIMTQALSPPQPK</sequence>
<evidence type="ECO:0000256" key="3">
    <source>
        <dbReference type="ARBA" id="ARBA00022553"/>
    </source>
</evidence>
<feature type="binding site" evidence="12">
    <location>
        <position position="63"/>
    </location>
    <ligand>
        <name>ATP</name>
        <dbReference type="ChEBI" id="CHEBI:30616"/>
    </ligand>
</feature>
<dbReference type="Proteomes" id="UP000737018">
    <property type="component" value="Unassembled WGS sequence"/>
</dbReference>
<dbReference type="FunFam" id="3.30.200.20:FF:000039">
    <property type="entry name" value="receptor-like protein kinase FERONIA"/>
    <property type="match status" value="1"/>
</dbReference>
<evidence type="ECO:0000256" key="2">
    <source>
        <dbReference type="ARBA" id="ARBA00022527"/>
    </source>
</evidence>
<dbReference type="FunFam" id="1.10.510.10:FF:000146">
    <property type="entry name" value="LRR receptor-like serine/threonine-protein kinase IOS1"/>
    <property type="match status" value="1"/>
</dbReference>